<name>A0A139W902_TRICA</name>
<proteinExistence type="predicted"/>
<gene>
    <name evidence="1" type="primary">AUGUSTUS-3.0.2_34206</name>
    <name evidence="1" type="ORF">TcasGA2_TC034206</name>
</gene>
<dbReference type="InParanoid" id="A0A139W902"/>
<organism evidence="1 2">
    <name type="scientific">Tribolium castaneum</name>
    <name type="common">Red flour beetle</name>
    <dbReference type="NCBI Taxonomy" id="7070"/>
    <lineage>
        <taxon>Eukaryota</taxon>
        <taxon>Metazoa</taxon>
        <taxon>Ecdysozoa</taxon>
        <taxon>Arthropoda</taxon>
        <taxon>Hexapoda</taxon>
        <taxon>Insecta</taxon>
        <taxon>Pterygota</taxon>
        <taxon>Neoptera</taxon>
        <taxon>Endopterygota</taxon>
        <taxon>Coleoptera</taxon>
        <taxon>Polyphaga</taxon>
        <taxon>Cucujiformia</taxon>
        <taxon>Tenebrionidae</taxon>
        <taxon>Tenebrionidae incertae sedis</taxon>
        <taxon>Tribolium</taxon>
    </lineage>
</organism>
<dbReference type="AlphaFoldDB" id="A0A139W902"/>
<accession>A0A139W902</accession>
<protein>
    <submittedName>
        <fullName evidence="1">Uncharacterized protein</fullName>
    </submittedName>
</protein>
<keyword evidence="2" id="KW-1185">Reference proteome</keyword>
<sequence length="38" mass="4391">MEKPVILLSTRGTAGSDIWFTHSLERAVVRSYHPWDYA</sequence>
<dbReference type="EMBL" id="KQ972840">
    <property type="protein sequence ID" value="KXZ75765.1"/>
    <property type="molecule type" value="Genomic_DNA"/>
</dbReference>
<evidence type="ECO:0000313" key="1">
    <source>
        <dbReference type="EMBL" id="KXZ75765.1"/>
    </source>
</evidence>
<reference evidence="1 2" key="1">
    <citation type="journal article" date="2008" name="Nature">
        <title>The genome of the model beetle and pest Tribolium castaneum.</title>
        <authorList>
            <consortium name="Tribolium Genome Sequencing Consortium"/>
            <person name="Richards S."/>
            <person name="Gibbs R.A."/>
            <person name="Weinstock G.M."/>
            <person name="Brown S.J."/>
            <person name="Denell R."/>
            <person name="Beeman R.W."/>
            <person name="Gibbs R."/>
            <person name="Beeman R.W."/>
            <person name="Brown S.J."/>
            <person name="Bucher G."/>
            <person name="Friedrich M."/>
            <person name="Grimmelikhuijzen C.J."/>
            <person name="Klingler M."/>
            <person name="Lorenzen M."/>
            <person name="Richards S."/>
            <person name="Roth S."/>
            <person name="Schroder R."/>
            <person name="Tautz D."/>
            <person name="Zdobnov E.M."/>
            <person name="Muzny D."/>
            <person name="Gibbs R.A."/>
            <person name="Weinstock G.M."/>
            <person name="Attaway T."/>
            <person name="Bell S."/>
            <person name="Buhay C.J."/>
            <person name="Chandrabose M.N."/>
            <person name="Chavez D."/>
            <person name="Clerk-Blankenburg K.P."/>
            <person name="Cree A."/>
            <person name="Dao M."/>
            <person name="Davis C."/>
            <person name="Chacko J."/>
            <person name="Dinh H."/>
            <person name="Dugan-Rocha S."/>
            <person name="Fowler G."/>
            <person name="Garner T.T."/>
            <person name="Garnes J."/>
            <person name="Gnirke A."/>
            <person name="Hawes A."/>
            <person name="Hernandez J."/>
            <person name="Hines S."/>
            <person name="Holder M."/>
            <person name="Hume J."/>
            <person name="Jhangiani S.N."/>
            <person name="Joshi V."/>
            <person name="Khan Z.M."/>
            <person name="Jackson L."/>
            <person name="Kovar C."/>
            <person name="Kowis A."/>
            <person name="Lee S."/>
            <person name="Lewis L.R."/>
            <person name="Margolis J."/>
            <person name="Morgan M."/>
            <person name="Nazareth L.V."/>
            <person name="Nguyen N."/>
            <person name="Okwuonu G."/>
            <person name="Parker D."/>
            <person name="Richards S."/>
            <person name="Ruiz S.J."/>
            <person name="Santibanez J."/>
            <person name="Savard J."/>
            <person name="Scherer S.E."/>
            <person name="Schneider B."/>
            <person name="Sodergren E."/>
            <person name="Tautz D."/>
            <person name="Vattahil S."/>
            <person name="Villasana D."/>
            <person name="White C.S."/>
            <person name="Wright R."/>
            <person name="Park Y."/>
            <person name="Beeman R.W."/>
            <person name="Lord J."/>
            <person name="Oppert B."/>
            <person name="Lorenzen M."/>
            <person name="Brown S."/>
            <person name="Wang L."/>
            <person name="Savard J."/>
            <person name="Tautz D."/>
            <person name="Richards S."/>
            <person name="Weinstock G."/>
            <person name="Gibbs R.A."/>
            <person name="Liu Y."/>
            <person name="Worley K."/>
            <person name="Weinstock G."/>
            <person name="Elsik C.G."/>
            <person name="Reese J.T."/>
            <person name="Elhaik E."/>
            <person name="Landan G."/>
            <person name="Graur D."/>
            <person name="Arensburger P."/>
            <person name="Atkinson P."/>
            <person name="Beeman R.W."/>
            <person name="Beidler J."/>
            <person name="Brown S.J."/>
            <person name="Demuth J.P."/>
            <person name="Drury D.W."/>
            <person name="Du Y.Z."/>
            <person name="Fujiwara H."/>
            <person name="Lorenzen M."/>
            <person name="Maselli V."/>
            <person name="Osanai M."/>
            <person name="Park Y."/>
            <person name="Robertson H.M."/>
            <person name="Tu Z."/>
            <person name="Wang J.J."/>
            <person name="Wang S."/>
            <person name="Richards S."/>
            <person name="Song H."/>
            <person name="Zhang L."/>
            <person name="Sodergren E."/>
            <person name="Werner D."/>
            <person name="Stanke M."/>
            <person name="Morgenstern B."/>
            <person name="Solovyev V."/>
            <person name="Kosarev P."/>
            <person name="Brown G."/>
            <person name="Chen H.C."/>
            <person name="Ermolaeva O."/>
            <person name="Hlavina W."/>
            <person name="Kapustin Y."/>
            <person name="Kiryutin B."/>
            <person name="Kitts P."/>
            <person name="Maglott D."/>
            <person name="Pruitt K."/>
            <person name="Sapojnikov V."/>
            <person name="Souvorov A."/>
            <person name="Mackey A.J."/>
            <person name="Waterhouse R.M."/>
            <person name="Wyder S."/>
            <person name="Zdobnov E.M."/>
            <person name="Zdobnov E.M."/>
            <person name="Wyder S."/>
            <person name="Kriventseva E.V."/>
            <person name="Kadowaki T."/>
            <person name="Bork P."/>
            <person name="Aranda M."/>
            <person name="Bao R."/>
            <person name="Beermann A."/>
            <person name="Berns N."/>
            <person name="Bolognesi R."/>
            <person name="Bonneton F."/>
            <person name="Bopp D."/>
            <person name="Brown S.J."/>
            <person name="Bucher G."/>
            <person name="Butts T."/>
            <person name="Chaumot A."/>
            <person name="Denell R.E."/>
            <person name="Ferrier D.E."/>
            <person name="Friedrich M."/>
            <person name="Gordon C.M."/>
            <person name="Jindra M."/>
            <person name="Klingler M."/>
            <person name="Lan Q."/>
            <person name="Lattorff H.M."/>
            <person name="Laudet V."/>
            <person name="von Levetsow C."/>
            <person name="Liu Z."/>
            <person name="Lutz R."/>
            <person name="Lynch J.A."/>
            <person name="da Fonseca R.N."/>
            <person name="Posnien N."/>
            <person name="Reuter R."/>
            <person name="Roth S."/>
            <person name="Savard J."/>
            <person name="Schinko J.B."/>
            <person name="Schmitt C."/>
            <person name="Schoppmeier M."/>
            <person name="Schroder R."/>
            <person name="Shippy T.D."/>
            <person name="Simonnet F."/>
            <person name="Marques-Souza H."/>
            <person name="Tautz D."/>
            <person name="Tomoyasu Y."/>
            <person name="Trauner J."/>
            <person name="Van der Zee M."/>
            <person name="Vervoort M."/>
            <person name="Wittkopp N."/>
            <person name="Wimmer E.A."/>
            <person name="Yang X."/>
            <person name="Jones A.K."/>
            <person name="Sattelle D.B."/>
            <person name="Ebert P.R."/>
            <person name="Nelson D."/>
            <person name="Scott J.G."/>
            <person name="Beeman R.W."/>
            <person name="Muthukrishnan S."/>
            <person name="Kramer K.J."/>
            <person name="Arakane Y."/>
            <person name="Beeman R.W."/>
            <person name="Zhu Q."/>
            <person name="Hogenkamp D."/>
            <person name="Dixit R."/>
            <person name="Oppert B."/>
            <person name="Jiang H."/>
            <person name="Zou Z."/>
            <person name="Marshall J."/>
            <person name="Elpidina E."/>
            <person name="Vinokurov K."/>
            <person name="Oppert C."/>
            <person name="Zou Z."/>
            <person name="Evans J."/>
            <person name="Lu Z."/>
            <person name="Zhao P."/>
            <person name="Sumathipala N."/>
            <person name="Altincicek B."/>
            <person name="Vilcinskas A."/>
            <person name="Williams M."/>
            <person name="Hultmark D."/>
            <person name="Hetru C."/>
            <person name="Jiang H."/>
            <person name="Grimmelikhuijzen C.J."/>
            <person name="Hauser F."/>
            <person name="Cazzamali G."/>
            <person name="Williamson M."/>
            <person name="Park Y."/>
            <person name="Li B."/>
            <person name="Tanaka Y."/>
            <person name="Predel R."/>
            <person name="Neupert S."/>
            <person name="Schachtner J."/>
            <person name="Verleyen P."/>
            <person name="Raible F."/>
            <person name="Bork P."/>
            <person name="Friedrich M."/>
            <person name="Walden K.K."/>
            <person name="Robertson H.M."/>
            <person name="Angeli S."/>
            <person name="Foret S."/>
            <person name="Bucher G."/>
            <person name="Schuetz S."/>
            <person name="Maleszka R."/>
            <person name="Wimmer E.A."/>
            <person name="Beeman R.W."/>
            <person name="Lorenzen M."/>
            <person name="Tomoyasu Y."/>
            <person name="Miller S.C."/>
            <person name="Grossmann D."/>
            <person name="Bucher G."/>
        </authorList>
    </citation>
    <scope>NUCLEOTIDE SEQUENCE [LARGE SCALE GENOMIC DNA]</scope>
    <source>
        <strain evidence="1 2">Georgia GA2</strain>
    </source>
</reference>
<reference evidence="1 2" key="2">
    <citation type="journal article" date="2010" name="Nucleic Acids Res.">
        <title>BeetleBase in 2010: revisions to provide comprehensive genomic information for Tribolium castaneum.</title>
        <authorList>
            <person name="Kim H.S."/>
            <person name="Murphy T."/>
            <person name="Xia J."/>
            <person name="Caragea D."/>
            <person name="Park Y."/>
            <person name="Beeman R.W."/>
            <person name="Lorenzen M.D."/>
            <person name="Butcher S."/>
            <person name="Manak J.R."/>
            <person name="Brown S.J."/>
        </authorList>
    </citation>
    <scope>NUCLEOTIDE SEQUENCE [LARGE SCALE GENOMIC DNA]</scope>
    <source>
        <strain evidence="1 2">Georgia GA2</strain>
    </source>
</reference>
<evidence type="ECO:0000313" key="2">
    <source>
        <dbReference type="Proteomes" id="UP000007266"/>
    </source>
</evidence>
<dbReference type="Proteomes" id="UP000007266">
    <property type="component" value="Unassembled WGS sequence"/>
</dbReference>